<dbReference type="AlphaFoldDB" id="A0AAW0QRG6"/>
<keyword evidence="4" id="KW-1185">Reference proteome</keyword>
<dbReference type="SMART" id="SM00248">
    <property type="entry name" value="ANK"/>
    <property type="match status" value="4"/>
</dbReference>
<evidence type="ECO:0000256" key="1">
    <source>
        <dbReference type="ARBA" id="ARBA00022737"/>
    </source>
</evidence>
<evidence type="ECO:0000256" key="2">
    <source>
        <dbReference type="ARBA" id="ARBA00023043"/>
    </source>
</evidence>
<dbReference type="Proteomes" id="UP001392437">
    <property type="component" value="Unassembled WGS sequence"/>
</dbReference>
<organism evidence="3 4">
    <name type="scientific">Apiospora kogelbergensis</name>
    <dbReference type="NCBI Taxonomy" id="1337665"/>
    <lineage>
        <taxon>Eukaryota</taxon>
        <taxon>Fungi</taxon>
        <taxon>Dikarya</taxon>
        <taxon>Ascomycota</taxon>
        <taxon>Pezizomycotina</taxon>
        <taxon>Sordariomycetes</taxon>
        <taxon>Xylariomycetidae</taxon>
        <taxon>Amphisphaeriales</taxon>
        <taxon>Apiosporaceae</taxon>
        <taxon>Apiospora</taxon>
    </lineage>
</organism>
<evidence type="ECO:0000313" key="3">
    <source>
        <dbReference type="EMBL" id="KAK8106720.1"/>
    </source>
</evidence>
<protein>
    <recommendedName>
        <fullName evidence="5">Ankyrin repeat-containing protein</fullName>
    </recommendedName>
</protein>
<proteinExistence type="predicted"/>
<dbReference type="SUPFAM" id="SSF48403">
    <property type="entry name" value="Ankyrin repeat"/>
    <property type="match status" value="1"/>
</dbReference>
<reference evidence="3 4" key="1">
    <citation type="submission" date="2023-01" db="EMBL/GenBank/DDBJ databases">
        <title>Analysis of 21 Apiospora genomes using comparative genomics revels a genus with tremendous synthesis potential of carbohydrate active enzymes and secondary metabolites.</title>
        <authorList>
            <person name="Sorensen T."/>
        </authorList>
    </citation>
    <scope>NUCLEOTIDE SEQUENCE [LARGE SCALE GENOMIC DNA]</scope>
    <source>
        <strain evidence="3 4">CBS 117206</strain>
    </source>
</reference>
<dbReference type="PANTHER" id="PTHR24189:SF50">
    <property type="entry name" value="ANKYRIN REPEAT AND SOCS BOX PROTEIN 2"/>
    <property type="match status" value="1"/>
</dbReference>
<evidence type="ECO:0000313" key="4">
    <source>
        <dbReference type="Proteomes" id="UP001392437"/>
    </source>
</evidence>
<sequence>MVEHILKEKLVDVNSKDAFGYTAVFAAVMGPRPTKKMIHLLFEYGADINQTITHVNRDLESPLSIACDQGKWLIAELLLSLGAPSRKPDCLDVRGGQNGLNSYSRTALTAAVLPATSPPADARTRHARRRVILELLQSGEDPNQRYYNRGHMPRTSSLLFALACQRRFWEAELLLESDVLEIDTPTSDGQTTLEWALSPRHGAPDFAALLLCKGAAIPQRRAQEILGLTQEACNTFNMKAIAGVLSENRMFGAKGRDRQ</sequence>
<dbReference type="InterPro" id="IPR050745">
    <property type="entry name" value="Multifunctional_regulatory"/>
</dbReference>
<comment type="caution">
    <text evidence="3">The sequence shown here is derived from an EMBL/GenBank/DDBJ whole genome shotgun (WGS) entry which is preliminary data.</text>
</comment>
<dbReference type="InterPro" id="IPR002110">
    <property type="entry name" value="Ankyrin_rpt"/>
</dbReference>
<dbReference type="InterPro" id="IPR036770">
    <property type="entry name" value="Ankyrin_rpt-contain_sf"/>
</dbReference>
<evidence type="ECO:0008006" key="5">
    <source>
        <dbReference type="Google" id="ProtNLM"/>
    </source>
</evidence>
<accession>A0AAW0QRG6</accession>
<dbReference type="EMBL" id="JAQQWP010000008">
    <property type="protein sequence ID" value="KAK8106720.1"/>
    <property type="molecule type" value="Genomic_DNA"/>
</dbReference>
<keyword evidence="1" id="KW-0677">Repeat</keyword>
<dbReference type="Gene3D" id="1.25.40.20">
    <property type="entry name" value="Ankyrin repeat-containing domain"/>
    <property type="match status" value="1"/>
</dbReference>
<dbReference type="PANTHER" id="PTHR24189">
    <property type="entry name" value="MYOTROPHIN"/>
    <property type="match status" value="1"/>
</dbReference>
<keyword evidence="2" id="KW-0040">ANK repeat</keyword>
<name>A0AAW0QRG6_9PEZI</name>
<gene>
    <name evidence="3" type="ORF">PG999_010079</name>
</gene>